<dbReference type="EMBL" id="AYRZ02000004">
    <property type="protein sequence ID" value="PHT83855.1"/>
    <property type="molecule type" value="Genomic_DNA"/>
</dbReference>
<reference evidence="2 3" key="1">
    <citation type="journal article" date="2014" name="Nat. Genet.">
        <title>Genome sequence of the hot pepper provides insights into the evolution of pungency in Capsicum species.</title>
        <authorList>
            <person name="Kim S."/>
            <person name="Park M."/>
            <person name="Yeom S.I."/>
            <person name="Kim Y.M."/>
            <person name="Lee J.M."/>
            <person name="Lee H.A."/>
            <person name="Seo E."/>
            <person name="Choi J."/>
            <person name="Cheong K."/>
            <person name="Kim K.T."/>
            <person name="Jung K."/>
            <person name="Lee G.W."/>
            <person name="Oh S.K."/>
            <person name="Bae C."/>
            <person name="Kim S.B."/>
            <person name="Lee H.Y."/>
            <person name="Kim S.Y."/>
            <person name="Kim M.S."/>
            <person name="Kang B.C."/>
            <person name="Jo Y.D."/>
            <person name="Yang H.B."/>
            <person name="Jeong H.J."/>
            <person name="Kang W.H."/>
            <person name="Kwon J.K."/>
            <person name="Shin C."/>
            <person name="Lim J.Y."/>
            <person name="Park J.H."/>
            <person name="Huh J.H."/>
            <person name="Kim J.S."/>
            <person name="Kim B.D."/>
            <person name="Cohen O."/>
            <person name="Paran I."/>
            <person name="Suh M.C."/>
            <person name="Lee S.B."/>
            <person name="Kim Y.K."/>
            <person name="Shin Y."/>
            <person name="Noh S.J."/>
            <person name="Park J."/>
            <person name="Seo Y.S."/>
            <person name="Kwon S.Y."/>
            <person name="Kim H.A."/>
            <person name="Park J.M."/>
            <person name="Kim H.J."/>
            <person name="Choi S.B."/>
            <person name="Bosland P.W."/>
            <person name="Reeves G."/>
            <person name="Jo S.H."/>
            <person name="Lee B.W."/>
            <person name="Cho H.T."/>
            <person name="Choi H.S."/>
            <person name="Lee M.S."/>
            <person name="Yu Y."/>
            <person name="Do Choi Y."/>
            <person name="Park B.S."/>
            <person name="van Deynze A."/>
            <person name="Ashrafi H."/>
            <person name="Hill T."/>
            <person name="Kim W.T."/>
            <person name="Pai H.S."/>
            <person name="Ahn H.K."/>
            <person name="Yeam I."/>
            <person name="Giovannoni J.J."/>
            <person name="Rose J.K."/>
            <person name="Sorensen I."/>
            <person name="Lee S.J."/>
            <person name="Kim R.W."/>
            <person name="Choi I.Y."/>
            <person name="Choi B.S."/>
            <person name="Lim J.S."/>
            <person name="Lee Y.H."/>
            <person name="Choi D."/>
        </authorList>
    </citation>
    <scope>NUCLEOTIDE SEQUENCE [LARGE SCALE GENOMIC DNA]</scope>
    <source>
        <strain evidence="3">cv. CM334</strain>
    </source>
</reference>
<evidence type="ECO:0000313" key="2">
    <source>
        <dbReference type="EMBL" id="PHT83855.1"/>
    </source>
</evidence>
<accession>A0A2G2ZPH4</accession>
<comment type="subcellular location">
    <subcellularLocation>
        <location evidence="1">Membrane</location>
        <topology evidence="1">Single-pass type I membrane protein</topology>
    </subcellularLocation>
</comment>
<dbReference type="STRING" id="4072.A0A2G2ZPH4"/>
<protein>
    <recommendedName>
        <fullName evidence="4">Protein kinase domain-containing protein</fullName>
    </recommendedName>
</protein>
<dbReference type="GO" id="GO:0016020">
    <property type="term" value="C:membrane"/>
    <property type="evidence" value="ECO:0007669"/>
    <property type="project" value="UniProtKB-SubCell"/>
</dbReference>
<evidence type="ECO:0008006" key="4">
    <source>
        <dbReference type="Google" id="ProtNLM"/>
    </source>
</evidence>
<dbReference type="OMA" id="QEQPNNI"/>
<sequence length="99" mass="10892">MRVTEAGNTYSFGVIMLELVSGKPAMNEGTKLAKWIIQHEGLGEVLDSRVGGNFIQVHQQMLLLLEVALQCLNASPSERPKAKGLLETLLTLGQEFRIL</sequence>
<comment type="caution">
    <text evidence="2">The sequence shown here is derived from an EMBL/GenBank/DDBJ whole genome shotgun (WGS) entry which is preliminary data.</text>
</comment>
<reference evidence="2 3" key="2">
    <citation type="journal article" date="2017" name="Genome Biol.">
        <title>New reference genome sequences of hot pepper reveal the massive evolution of plant disease-resistance genes by retroduplication.</title>
        <authorList>
            <person name="Kim S."/>
            <person name="Park J."/>
            <person name="Yeom S.I."/>
            <person name="Kim Y.M."/>
            <person name="Seo E."/>
            <person name="Kim K.T."/>
            <person name="Kim M.S."/>
            <person name="Lee J.M."/>
            <person name="Cheong K."/>
            <person name="Shin H.S."/>
            <person name="Kim S.B."/>
            <person name="Han K."/>
            <person name="Lee J."/>
            <person name="Park M."/>
            <person name="Lee H.A."/>
            <person name="Lee H.Y."/>
            <person name="Lee Y."/>
            <person name="Oh S."/>
            <person name="Lee J.H."/>
            <person name="Choi E."/>
            <person name="Choi E."/>
            <person name="Lee S.E."/>
            <person name="Jeon J."/>
            <person name="Kim H."/>
            <person name="Choi G."/>
            <person name="Song H."/>
            <person name="Lee J."/>
            <person name="Lee S.C."/>
            <person name="Kwon J.K."/>
            <person name="Lee H.Y."/>
            <person name="Koo N."/>
            <person name="Hong Y."/>
            <person name="Kim R.W."/>
            <person name="Kang W.H."/>
            <person name="Huh J.H."/>
            <person name="Kang B.C."/>
            <person name="Yang T.J."/>
            <person name="Lee Y.H."/>
            <person name="Bennetzen J.L."/>
            <person name="Choi D."/>
        </authorList>
    </citation>
    <scope>NUCLEOTIDE SEQUENCE [LARGE SCALE GENOMIC DNA]</scope>
    <source>
        <strain evidence="3">cv. CM334</strain>
    </source>
</reference>
<evidence type="ECO:0000313" key="3">
    <source>
        <dbReference type="Proteomes" id="UP000222542"/>
    </source>
</evidence>
<dbReference type="PANTHER" id="PTHR48006:SF66">
    <property type="entry name" value="PROTEIN KINASE DOMAIN-CONTAINING PROTEIN"/>
    <property type="match status" value="1"/>
</dbReference>
<organism evidence="2 3">
    <name type="scientific">Capsicum annuum</name>
    <name type="common">Capsicum pepper</name>
    <dbReference type="NCBI Taxonomy" id="4072"/>
    <lineage>
        <taxon>Eukaryota</taxon>
        <taxon>Viridiplantae</taxon>
        <taxon>Streptophyta</taxon>
        <taxon>Embryophyta</taxon>
        <taxon>Tracheophyta</taxon>
        <taxon>Spermatophyta</taxon>
        <taxon>Magnoliopsida</taxon>
        <taxon>eudicotyledons</taxon>
        <taxon>Gunneridae</taxon>
        <taxon>Pentapetalae</taxon>
        <taxon>asterids</taxon>
        <taxon>lamiids</taxon>
        <taxon>Solanales</taxon>
        <taxon>Solanaceae</taxon>
        <taxon>Solanoideae</taxon>
        <taxon>Capsiceae</taxon>
        <taxon>Capsicum</taxon>
    </lineage>
</organism>
<dbReference type="InterPro" id="IPR011009">
    <property type="entry name" value="Kinase-like_dom_sf"/>
</dbReference>
<proteinExistence type="predicted"/>
<dbReference type="InterPro" id="IPR051824">
    <property type="entry name" value="LRR_Rcpt-Like_S/T_Kinase"/>
</dbReference>
<keyword evidence="3" id="KW-1185">Reference proteome</keyword>
<name>A0A2G2ZPH4_CAPAN</name>
<dbReference type="Gramene" id="PHT83855">
    <property type="protein sequence ID" value="PHT83855"/>
    <property type="gene ID" value="T459_12298"/>
</dbReference>
<dbReference type="Gene3D" id="1.10.510.10">
    <property type="entry name" value="Transferase(Phosphotransferase) domain 1"/>
    <property type="match status" value="1"/>
</dbReference>
<dbReference type="SUPFAM" id="SSF56112">
    <property type="entry name" value="Protein kinase-like (PK-like)"/>
    <property type="match status" value="1"/>
</dbReference>
<dbReference type="AlphaFoldDB" id="A0A2G2ZPH4"/>
<dbReference type="PANTHER" id="PTHR48006">
    <property type="entry name" value="LEUCINE-RICH REPEAT-CONTAINING PROTEIN DDB_G0281931-RELATED"/>
    <property type="match status" value="1"/>
</dbReference>
<gene>
    <name evidence="2" type="ORF">T459_12298</name>
</gene>
<evidence type="ECO:0000256" key="1">
    <source>
        <dbReference type="ARBA" id="ARBA00004479"/>
    </source>
</evidence>
<dbReference type="Proteomes" id="UP000222542">
    <property type="component" value="Unassembled WGS sequence"/>
</dbReference>